<dbReference type="PANTHER" id="PTHR10778">
    <property type="entry name" value="SOLUTE CARRIER FAMILY 35 MEMBER B"/>
    <property type="match status" value="1"/>
</dbReference>
<keyword evidence="6 8" id="KW-1133">Transmembrane helix</keyword>
<dbReference type="PANTHER" id="PTHR10778:SF10">
    <property type="entry name" value="SOLUTE CARRIER FAMILY 35 MEMBER B1"/>
    <property type="match status" value="1"/>
</dbReference>
<dbReference type="Pfam" id="PF08449">
    <property type="entry name" value="UAA"/>
    <property type="match status" value="1"/>
</dbReference>
<organism evidence="9 10">
    <name type="scientific">Cardiosporidium cionae</name>
    <dbReference type="NCBI Taxonomy" id="476202"/>
    <lineage>
        <taxon>Eukaryota</taxon>
        <taxon>Sar</taxon>
        <taxon>Alveolata</taxon>
        <taxon>Apicomplexa</taxon>
        <taxon>Aconoidasida</taxon>
        <taxon>Nephromycida</taxon>
        <taxon>Cardiosporidium</taxon>
    </lineage>
</organism>
<evidence type="ECO:0000313" key="10">
    <source>
        <dbReference type="Proteomes" id="UP000823046"/>
    </source>
</evidence>
<dbReference type="SUPFAM" id="SSF103481">
    <property type="entry name" value="Multidrug resistance efflux transporter EmrE"/>
    <property type="match status" value="1"/>
</dbReference>
<gene>
    <name evidence="9" type="ORF">IE077_003767</name>
</gene>
<keyword evidence="4 8" id="KW-0812">Transmembrane</keyword>
<comment type="caution">
    <text evidence="9">The sequence shown here is derived from an EMBL/GenBank/DDBJ whole genome shotgun (WGS) entry which is preliminary data.</text>
</comment>
<dbReference type="Proteomes" id="UP000823046">
    <property type="component" value="Unassembled WGS sequence"/>
</dbReference>
<sequence length="367" mass="41292">MAKAAGVGRGLQGKDFLSENLGAKEKFDATFPKMALQSSKSIYGRYVFGVICIAGIYLFFMLFGYCQESIFKLNYPSSGESFTYSNFLIFTLCVSNLACLSILNLFKSRKSQLQIFSKLDRNTFGMLILSSSTYILSMCCSNFALTHVNYPTQVLVKSAKMVLVIIGGFLIFGKRYPWYDYFAVFVVTASLVLFNFAKLSSKKESHQTSFGLFLLFIALVCDGTTGPLQDRINSNVKLSSYELMFGTNFVGLFFSLLFTLLVEGSAPLSFIWKHPETIFWILCFNLSGTLGQFFIFLSLTTFGSLYTSLFTTLRKASSTIFSVYRFGHEMSSLQWVSVISIFTALLSQTYFSHLRKIDLSKQSKKVT</sequence>
<evidence type="ECO:0000256" key="1">
    <source>
        <dbReference type="ARBA" id="ARBA00004477"/>
    </source>
</evidence>
<evidence type="ECO:0000313" key="9">
    <source>
        <dbReference type="EMBL" id="KAF8819950.1"/>
    </source>
</evidence>
<feature type="transmembrane region" description="Helical" evidence="8">
    <location>
        <begin position="179"/>
        <end position="197"/>
    </location>
</feature>
<evidence type="ECO:0000256" key="8">
    <source>
        <dbReference type="SAM" id="Phobius"/>
    </source>
</evidence>
<dbReference type="InterPro" id="IPR037185">
    <property type="entry name" value="EmrE-like"/>
</dbReference>
<feature type="transmembrane region" description="Helical" evidence="8">
    <location>
        <begin position="249"/>
        <end position="272"/>
    </location>
</feature>
<evidence type="ECO:0000256" key="3">
    <source>
        <dbReference type="ARBA" id="ARBA00022448"/>
    </source>
</evidence>
<feature type="transmembrane region" description="Helical" evidence="8">
    <location>
        <begin position="43"/>
        <end position="64"/>
    </location>
</feature>
<feature type="transmembrane region" description="Helical" evidence="8">
    <location>
        <begin position="209"/>
        <end position="228"/>
    </location>
</feature>
<dbReference type="InterPro" id="IPR013657">
    <property type="entry name" value="SCL35B1-4/HUT1"/>
</dbReference>
<dbReference type="EMBL" id="JADAQX010000539">
    <property type="protein sequence ID" value="KAF8819950.1"/>
    <property type="molecule type" value="Genomic_DNA"/>
</dbReference>
<evidence type="ECO:0000256" key="4">
    <source>
        <dbReference type="ARBA" id="ARBA00022692"/>
    </source>
</evidence>
<evidence type="ECO:0000256" key="5">
    <source>
        <dbReference type="ARBA" id="ARBA00022824"/>
    </source>
</evidence>
<evidence type="ECO:0000256" key="6">
    <source>
        <dbReference type="ARBA" id="ARBA00022989"/>
    </source>
</evidence>
<evidence type="ECO:0000256" key="7">
    <source>
        <dbReference type="ARBA" id="ARBA00023136"/>
    </source>
</evidence>
<keyword evidence="7 8" id="KW-0472">Membrane</keyword>
<feature type="transmembrane region" description="Helical" evidence="8">
    <location>
        <begin position="84"/>
        <end position="106"/>
    </location>
</feature>
<accession>A0ABQ7J7I9</accession>
<keyword evidence="3" id="KW-0813">Transport</keyword>
<feature type="transmembrane region" description="Helical" evidence="8">
    <location>
        <begin position="127"/>
        <end position="148"/>
    </location>
</feature>
<comment type="subcellular location">
    <subcellularLocation>
        <location evidence="1">Endoplasmic reticulum membrane</location>
        <topology evidence="1">Multi-pass membrane protein</topology>
    </subcellularLocation>
</comment>
<reference evidence="9 10" key="1">
    <citation type="journal article" date="2020" name="bioRxiv">
        <title>Metabolic contributions of an alphaproteobacterial endosymbiont in the apicomplexan Cardiosporidium cionae.</title>
        <authorList>
            <person name="Hunter E.S."/>
            <person name="Paight C.J."/>
            <person name="Lane C.E."/>
        </authorList>
    </citation>
    <scope>NUCLEOTIDE SEQUENCE [LARGE SCALE GENOMIC DNA]</scope>
    <source>
        <strain evidence="9">ESH_2018</strain>
    </source>
</reference>
<comment type="similarity">
    <text evidence="2">Belongs to the nucleotide-sugar transporter family. SLC35B subfamily.</text>
</comment>
<feature type="transmembrane region" description="Helical" evidence="8">
    <location>
        <begin position="278"/>
        <end position="311"/>
    </location>
</feature>
<keyword evidence="5" id="KW-0256">Endoplasmic reticulum</keyword>
<name>A0ABQ7J7I9_9APIC</name>
<protein>
    <submittedName>
        <fullName evidence="9">UDP-galactose transporter family protein</fullName>
    </submittedName>
</protein>
<feature type="transmembrane region" description="Helical" evidence="8">
    <location>
        <begin position="332"/>
        <end position="351"/>
    </location>
</feature>
<keyword evidence="10" id="KW-1185">Reference proteome</keyword>
<evidence type="ECO:0000256" key="2">
    <source>
        <dbReference type="ARBA" id="ARBA00010694"/>
    </source>
</evidence>
<proteinExistence type="inferred from homology"/>